<dbReference type="AlphaFoldDB" id="A0A6V7TYW8"/>
<dbReference type="EMBL" id="CAJEWN010000022">
    <property type="protein sequence ID" value="CAD2138911.1"/>
    <property type="molecule type" value="Genomic_DNA"/>
</dbReference>
<evidence type="ECO:0000313" key="2">
    <source>
        <dbReference type="Proteomes" id="UP000580250"/>
    </source>
</evidence>
<gene>
    <name evidence="1" type="ORF">MENT_LOCUS5978</name>
</gene>
<name>A0A6V7TYW8_MELEN</name>
<comment type="caution">
    <text evidence="1">The sequence shown here is derived from an EMBL/GenBank/DDBJ whole genome shotgun (WGS) entry which is preliminary data.</text>
</comment>
<evidence type="ECO:0000313" key="1">
    <source>
        <dbReference type="EMBL" id="CAD2138911.1"/>
    </source>
</evidence>
<reference evidence="1 2" key="1">
    <citation type="submission" date="2020-08" db="EMBL/GenBank/DDBJ databases">
        <authorList>
            <person name="Koutsovoulos G."/>
            <person name="Danchin GJ E."/>
        </authorList>
    </citation>
    <scope>NUCLEOTIDE SEQUENCE [LARGE SCALE GENOMIC DNA]</scope>
</reference>
<protein>
    <submittedName>
        <fullName evidence="1">Uncharacterized protein</fullName>
    </submittedName>
</protein>
<dbReference type="Proteomes" id="UP000580250">
    <property type="component" value="Unassembled WGS sequence"/>
</dbReference>
<sequence>MFFRKTSYKHLFFDKQNIYVFGVDVPNISVKHFNYLFLSGKTSIKHLPFTNLNKHIIFVPIPSYYLPKIVFFFSNCFINSFFNICIIYSCYFTPVVHNPLFFNNARNALPIAAWKTPIYRDIEKRKEF</sequence>
<organism evidence="1 2">
    <name type="scientific">Meloidogyne enterolobii</name>
    <name type="common">Root-knot nematode worm</name>
    <name type="synonym">Meloidogyne mayaguensis</name>
    <dbReference type="NCBI Taxonomy" id="390850"/>
    <lineage>
        <taxon>Eukaryota</taxon>
        <taxon>Metazoa</taxon>
        <taxon>Ecdysozoa</taxon>
        <taxon>Nematoda</taxon>
        <taxon>Chromadorea</taxon>
        <taxon>Rhabditida</taxon>
        <taxon>Tylenchina</taxon>
        <taxon>Tylenchomorpha</taxon>
        <taxon>Tylenchoidea</taxon>
        <taxon>Meloidogynidae</taxon>
        <taxon>Meloidogyninae</taxon>
        <taxon>Meloidogyne</taxon>
    </lineage>
</organism>
<accession>A0A6V7TYW8</accession>
<proteinExistence type="predicted"/>